<dbReference type="Gene3D" id="3.10.20.90">
    <property type="entry name" value="Phosphatidylinositol 3-kinase Catalytic Subunit, Chain A, domain 1"/>
    <property type="match status" value="1"/>
</dbReference>
<dbReference type="InterPro" id="IPR019749">
    <property type="entry name" value="Band_41_domain"/>
</dbReference>
<feature type="compositionally biased region" description="Low complexity" evidence="1">
    <location>
        <begin position="458"/>
        <end position="470"/>
    </location>
</feature>
<feature type="region of interest" description="Disordered" evidence="1">
    <location>
        <begin position="398"/>
        <end position="421"/>
    </location>
</feature>
<evidence type="ECO:0000256" key="1">
    <source>
        <dbReference type="SAM" id="MobiDB-lite"/>
    </source>
</evidence>
<dbReference type="InterPro" id="IPR000299">
    <property type="entry name" value="FERM_domain"/>
</dbReference>
<feature type="region of interest" description="Disordered" evidence="1">
    <location>
        <begin position="511"/>
        <end position="542"/>
    </location>
</feature>
<keyword evidence="2" id="KW-0812">Transmembrane</keyword>
<dbReference type="CDD" id="cd14473">
    <property type="entry name" value="FERM_B-lobe"/>
    <property type="match status" value="1"/>
</dbReference>
<dbReference type="AlphaFoldDB" id="A0A814B8X6"/>
<gene>
    <name evidence="4" type="ORF">OXX778_LOCUS12571</name>
</gene>
<organism evidence="4 5">
    <name type="scientific">Brachionus calyciflorus</name>
    <dbReference type="NCBI Taxonomy" id="104777"/>
    <lineage>
        <taxon>Eukaryota</taxon>
        <taxon>Metazoa</taxon>
        <taxon>Spiralia</taxon>
        <taxon>Gnathifera</taxon>
        <taxon>Rotifera</taxon>
        <taxon>Eurotatoria</taxon>
        <taxon>Monogononta</taxon>
        <taxon>Pseudotrocha</taxon>
        <taxon>Ploima</taxon>
        <taxon>Brachionidae</taxon>
        <taxon>Brachionus</taxon>
    </lineage>
</organism>
<dbReference type="InterPro" id="IPR018979">
    <property type="entry name" value="FERM_N"/>
</dbReference>
<dbReference type="InterPro" id="IPR011993">
    <property type="entry name" value="PH-like_dom_sf"/>
</dbReference>
<dbReference type="PROSITE" id="PS50057">
    <property type="entry name" value="FERM_3"/>
    <property type="match status" value="1"/>
</dbReference>
<keyword evidence="2" id="KW-0472">Membrane</keyword>
<dbReference type="PANTHER" id="PTHR23280">
    <property type="entry name" value="4.1 G PROTEIN"/>
    <property type="match status" value="1"/>
</dbReference>
<feature type="domain" description="FERM" evidence="3">
    <location>
        <begin position="59"/>
        <end position="357"/>
    </location>
</feature>
<dbReference type="InterPro" id="IPR029071">
    <property type="entry name" value="Ubiquitin-like_domsf"/>
</dbReference>
<dbReference type="Pfam" id="PF09379">
    <property type="entry name" value="FERM_N"/>
    <property type="match status" value="1"/>
</dbReference>
<dbReference type="Gene3D" id="1.20.80.10">
    <property type="match status" value="1"/>
</dbReference>
<evidence type="ECO:0000256" key="2">
    <source>
        <dbReference type="SAM" id="Phobius"/>
    </source>
</evidence>
<feature type="compositionally biased region" description="Polar residues" evidence="1">
    <location>
        <begin position="514"/>
        <end position="542"/>
    </location>
</feature>
<dbReference type="InterPro" id="IPR035963">
    <property type="entry name" value="FERM_2"/>
</dbReference>
<accession>A0A814B8X6</accession>
<dbReference type="Pfam" id="PF00373">
    <property type="entry name" value="FERM_M"/>
    <property type="match status" value="1"/>
</dbReference>
<dbReference type="SMART" id="SM01196">
    <property type="entry name" value="FERM_C"/>
    <property type="match status" value="1"/>
</dbReference>
<dbReference type="EMBL" id="CAJNOC010002297">
    <property type="protein sequence ID" value="CAF0924645.1"/>
    <property type="molecule type" value="Genomic_DNA"/>
</dbReference>
<dbReference type="InterPro" id="IPR018980">
    <property type="entry name" value="FERM_PH-like_C"/>
</dbReference>
<keyword evidence="2" id="KW-1133">Transmembrane helix</keyword>
<dbReference type="Proteomes" id="UP000663879">
    <property type="component" value="Unassembled WGS sequence"/>
</dbReference>
<dbReference type="InterPro" id="IPR014352">
    <property type="entry name" value="FERM/acyl-CoA-bd_prot_sf"/>
</dbReference>
<reference evidence="4" key="1">
    <citation type="submission" date="2021-02" db="EMBL/GenBank/DDBJ databases">
        <authorList>
            <person name="Nowell W R."/>
        </authorList>
    </citation>
    <scope>NUCLEOTIDE SEQUENCE</scope>
    <source>
        <strain evidence="4">Ploen Becks lab</strain>
    </source>
</reference>
<sequence length="695" mass="79456">MSFFKKLKNSKHLSIFSSSSLETTPNHKILDSTINSINNTNTLSSTYSNSSHKYNSHTRSLVIYHIDSETEGSFSLTVKNEDLGESVIDRVCDHFSLTDYKEYFGLKYTLVDEKGDYEIFWLDPIKQVGKQLKNTNNILTFRVKHFPGKPELIDSEYVRYLIFLQIRNYLLKGDLQLSLLDETQLAAYAVQAAIGDYDPQIHKDNYLSDIQFLSRKSIKAEESIREIHKQLKGKTPAEMELAFLEKASKFDTYGAELIVVKNSKGVLINFGVSHNGIITFLHGQPHNVAKIGLYPWTQIGKISYESKTLKVHAHTPDNSNSEVIKKHVMVFRCNNSRICKHLWKFILDQKAFFNFKRGSDVPRIKSSSSLFSHKSRFRFSGRCESELIASQAYRSTSSLSPKNIDSLNTTQNTNSFERSATLNYPPTFKRRTFMSTFRPTGSRHNTLNTSTSDTEPKSLNTTSDTNNNNLKPTENLDMSQTSSNATAIVKITISETSSTNTQKTLVVPTEDTELNTLNQQPNLTSTPQITTKQSSSNLQTKSDSNDQVIKVHFSTDDENDKFYDHDDFVCQKINSKNSNGQPNMGTNDKLIRIDLKKSDPKKNNYFNYFLIVACFGLFYWIFFTKSSSLSIFSLFSNNLYYLYDYFKFKLVSLLTSSEYSQSLAQPRWVQWSLITSNSSSLDPLISWFLTKYRPN</sequence>
<feature type="compositionally biased region" description="Polar residues" evidence="1">
    <location>
        <begin position="435"/>
        <end position="453"/>
    </location>
</feature>
<evidence type="ECO:0000259" key="3">
    <source>
        <dbReference type="PROSITE" id="PS50057"/>
    </source>
</evidence>
<keyword evidence="5" id="KW-1185">Reference proteome</keyword>
<name>A0A814B8X6_9BILA</name>
<feature type="transmembrane region" description="Helical" evidence="2">
    <location>
        <begin position="605"/>
        <end position="623"/>
    </location>
</feature>
<evidence type="ECO:0000313" key="5">
    <source>
        <dbReference type="Proteomes" id="UP000663879"/>
    </source>
</evidence>
<dbReference type="SUPFAM" id="SSF54236">
    <property type="entry name" value="Ubiquitin-like"/>
    <property type="match status" value="1"/>
</dbReference>
<dbReference type="OrthoDB" id="6235974at2759"/>
<feature type="region of interest" description="Disordered" evidence="1">
    <location>
        <begin position="435"/>
        <end position="482"/>
    </location>
</feature>
<evidence type="ECO:0000313" key="4">
    <source>
        <dbReference type="EMBL" id="CAF0924645.1"/>
    </source>
</evidence>
<dbReference type="SUPFAM" id="SSF47031">
    <property type="entry name" value="Second domain of FERM"/>
    <property type="match status" value="1"/>
</dbReference>
<dbReference type="PANTHER" id="PTHR23280:SF32">
    <property type="entry name" value="FI22325P1"/>
    <property type="match status" value="1"/>
</dbReference>
<comment type="caution">
    <text evidence="4">The sequence shown here is derived from an EMBL/GenBank/DDBJ whole genome shotgun (WGS) entry which is preliminary data.</text>
</comment>
<dbReference type="InterPro" id="IPR019748">
    <property type="entry name" value="FERM_central"/>
</dbReference>
<dbReference type="SMART" id="SM00295">
    <property type="entry name" value="B41"/>
    <property type="match status" value="1"/>
</dbReference>
<dbReference type="SUPFAM" id="SSF50729">
    <property type="entry name" value="PH domain-like"/>
    <property type="match status" value="1"/>
</dbReference>
<protein>
    <recommendedName>
        <fullName evidence="3">FERM domain-containing protein</fullName>
    </recommendedName>
</protein>
<dbReference type="CDD" id="cd01765">
    <property type="entry name" value="FERM_F0_F1"/>
    <property type="match status" value="1"/>
</dbReference>
<dbReference type="GO" id="GO:0005856">
    <property type="term" value="C:cytoskeleton"/>
    <property type="evidence" value="ECO:0007669"/>
    <property type="project" value="TreeGrafter"/>
</dbReference>
<dbReference type="Pfam" id="PF09380">
    <property type="entry name" value="FERM_C"/>
    <property type="match status" value="1"/>
</dbReference>
<dbReference type="GO" id="GO:0031032">
    <property type="term" value="P:actomyosin structure organization"/>
    <property type="evidence" value="ECO:0007669"/>
    <property type="project" value="TreeGrafter"/>
</dbReference>
<dbReference type="Gene3D" id="2.30.29.30">
    <property type="entry name" value="Pleckstrin-homology domain (PH domain)/Phosphotyrosine-binding domain (PTB)"/>
    <property type="match status" value="1"/>
</dbReference>
<proteinExistence type="predicted"/>